<keyword evidence="1" id="KW-0472">Membrane</keyword>
<accession>A0AAP0Q4Z3</accession>
<comment type="caution">
    <text evidence="2">The sequence shown here is derived from an EMBL/GenBank/DDBJ whole genome shotgun (WGS) entry which is preliminary data.</text>
</comment>
<dbReference type="Proteomes" id="UP001420932">
    <property type="component" value="Unassembled WGS sequence"/>
</dbReference>
<evidence type="ECO:0000313" key="3">
    <source>
        <dbReference type="Proteomes" id="UP001420932"/>
    </source>
</evidence>
<evidence type="ECO:0000256" key="1">
    <source>
        <dbReference type="SAM" id="Phobius"/>
    </source>
</evidence>
<dbReference type="EMBL" id="JBBNAF010000001">
    <property type="protein sequence ID" value="KAK9167932.1"/>
    <property type="molecule type" value="Genomic_DNA"/>
</dbReference>
<proteinExistence type="predicted"/>
<evidence type="ECO:0000313" key="2">
    <source>
        <dbReference type="EMBL" id="KAK9167932.1"/>
    </source>
</evidence>
<keyword evidence="1" id="KW-0812">Transmembrane</keyword>
<keyword evidence="3" id="KW-1185">Reference proteome</keyword>
<sequence length="163" mass="19154">MEATKTCRITVRSKAKNLDFKLRATTNLPSQNFFSNAQISLLLRIRQVLLKVRLGSTPTRSEALKSKFSRILARIPHKFSLNNIFTRKRNSISNRSRGGVHDVMGDLARRKYYWCYIMMVSVALLVMCLVGFSLKCYIDYWRGFYNDMYVDWNHIYSFISQLF</sequence>
<reference evidence="2 3" key="1">
    <citation type="submission" date="2024-01" db="EMBL/GenBank/DDBJ databases">
        <title>Genome assemblies of Stephania.</title>
        <authorList>
            <person name="Yang L."/>
        </authorList>
    </citation>
    <scope>NUCLEOTIDE SEQUENCE [LARGE SCALE GENOMIC DNA]</scope>
    <source>
        <strain evidence="2">YNDBR</strain>
        <tissue evidence="2">Leaf</tissue>
    </source>
</reference>
<protein>
    <submittedName>
        <fullName evidence="2">Uncharacterized protein</fullName>
    </submittedName>
</protein>
<name>A0AAP0Q4Z3_9MAGN</name>
<gene>
    <name evidence="2" type="ORF">Syun_000072</name>
</gene>
<organism evidence="2 3">
    <name type="scientific">Stephania yunnanensis</name>
    <dbReference type="NCBI Taxonomy" id="152371"/>
    <lineage>
        <taxon>Eukaryota</taxon>
        <taxon>Viridiplantae</taxon>
        <taxon>Streptophyta</taxon>
        <taxon>Embryophyta</taxon>
        <taxon>Tracheophyta</taxon>
        <taxon>Spermatophyta</taxon>
        <taxon>Magnoliopsida</taxon>
        <taxon>Ranunculales</taxon>
        <taxon>Menispermaceae</taxon>
        <taxon>Menispermoideae</taxon>
        <taxon>Cissampelideae</taxon>
        <taxon>Stephania</taxon>
    </lineage>
</organism>
<keyword evidence="1" id="KW-1133">Transmembrane helix</keyword>
<feature type="transmembrane region" description="Helical" evidence="1">
    <location>
        <begin position="113"/>
        <end position="134"/>
    </location>
</feature>
<dbReference type="AlphaFoldDB" id="A0AAP0Q4Z3"/>